<comment type="caution">
    <text evidence="5">The sequence shown here is derived from an EMBL/GenBank/DDBJ whole genome shotgun (WGS) entry which is preliminary data.</text>
</comment>
<dbReference type="UniPathway" id="UPA00143"/>
<dbReference type="EMBL" id="JABWDY010030927">
    <property type="protein sequence ID" value="KAF5185268.1"/>
    <property type="molecule type" value="Genomic_DNA"/>
</dbReference>
<evidence type="ECO:0000313" key="6">
    <source>
        <dbReference type="Proteomes" id="UP000554482"/>
    </source>
</evidence>
<name>A0A7J6VKY3_THATH</name>
<feature type="compositionally biased region" description="Polar residues" evidence="3">
    <location>
        <begin position="142"/>
        <end position="164"/>
    </location>
</feature>
<dbReference type="PANTHER" id="PTHR32370">
    <property type="entry name" value="OS12G0117600 PROTEIN"/>
    <property type="match status" value="1"/>
</dbReference>
<feature type="region of interest" description="Disordered" evidence="3">
    <location>
        <begin position="132"/>
        <end position="164"/>
    </location>
</feature>
<protein>
    <submittedName>
        <fullName evidence="5">BTB/POZ domain-containing protein NPY5</fullName>
    </submittedName>
</protein>
<dbReference type="OrthoDB" id="624345at2759"/>
<evidence type="ECO:0000256" key="3">
    <source>
        <dbReference type="SAM" id="MobiDB-lite"/>
    </source>
</evidence>
<dbReference type="InterPro" id="IPR043454">
    <property type="entry name" value="NPH3/RPT2-like"/>
</dbReference>
<dbReference type="PROSITE" id="PS51649">
    <property type="entry name" value="NPH3"/>
    <property type="match status" value="1"/>
</dbReference>
<dbReference type="AlphaFoldDB" id="A0A7J6VKY3"/>
<dbReference type="GO" id="GO:0016567">
    <property type="term" value="P:protein ubiquitination"/>
    <property type="evidence" value="ECO:0007669"/>
    <property type="project" value="UniProtKB-UniPathway"/>
</dbReference>
<evidence type="ECO:0000256" key="2">
    <source>
        <dbReference type="PROSITE-ProRule" id="PRU00982"/>
    </source>
</evidence>
<accession>A0A7J6VKY3</accession>
<organism evidence="5 6">
    <name type="scientific">Thalictrum thalictroides</name>
    <name type="common">Rue-anemone</name>
    <name type="synonym">Anemone thalictroides</name>
    <dbReference type="NCBI Taxonomy" id="46969"/>
    <lineage>
        <taxon>Eukaryota</taxon>
        <taxon>Viridiplantae</taxon>
        <taxon>Streptophyta</taxon>
        <taxon>Embryophyta</taxon>
        <taxon>Tracheophyta</taxon>
        <taxon>Spermatophyta</taxon>
        <taxon>Magnoliopsida</taxon>
        <taxon>Ranunculales</taxon>
        <taxon>Ranunculaceae</taxon>
        <taxon>Thalictroideae</taxon>
        <taxon>Thalictrum</taxon>
    </lineage>
</organism>
<evidence type="ECO:0000256" key="1">
    <source>
        <dbReference type="ARBA" id="ARBA00022786"/>
    </source>
</evidence>
<feature type="compositionally biased region" description="Basic and acidic residues" evidence="3">
    <location>
        <begin position="67"/>
        <end position="96"/>
    </location>
</feature>
<comment type="similarity">
    <text evidence="2">Belongs to the NPH3 family.</text>
</comment>
<feature type="non-terminal residue" evidence="5">
    <location>
        <position position="1"/>
    </location>
</feature>
<evidence type="ECO:0000313" key="5">
    <source>
        <dbReference type="EMBL" id="KAF5185268.1"/>
    </source>
</evidence>
<feature type="region of interest" description="Disordered" evidence="3">
    <location>
        <begin position="66"/>
        <end position="102"/>
    </location>
</feature>
<evidence type="ECO:0000259" key="4">
    <source>
        <dbReference type="PROSITE" id="PS51649"/>
    </source>
</evidence>
<dbReference type="InterPro" id="IPR027356">
    <property type="entry name" value="NPH3_dom"/>
</dbReference>
<sequence length="164" mass="18568">EHPDLSKAEKKRLCRILDCKKLSPEVCAHAVRNERLPLRTVVQVLYYDQERRIPTTSHNFNLVPNSEIRDRTESVTRREEHSKPVRNSERQGRHVTEGQVSSEAEIVNKGIIPVTERLTPKQERKVVRKALKDMEITGGTSGSKQVTVGKSKSSDQSPSKGGYI</sequence>
<gene>
    <name evidence="5" type="ORF">FRX31_025145</name>
</gene>
<reference evidence="5 6" key="1">
    <citation type="submission" date="2020-06" db="EMBL/GenBank/DDBJ databases">
        <title>Transcriptomic and genomic resources for Thalictrum thalictroides and T. hernandezii: Facilitating candidate gene discovery in an emerging model plant lineage.</title>
        <authorList>
            <person name="Arias T."/>
            <person name="Riano-Pachon D.M."/>
            <person name="Di Stilio V.S."/>
        </authorList>
    </citation>
    <scope>NUCLEOTIDE SEQUENCE [LARGE SCALE GENOMIC DNA]</scope>
    <source>
        <strain evidence="6">cv. WT478/WT964</strain>
        <tissue evidence="5">Leaves</tissue>
    </source>
</reference>
<keyword evidence="1" id="KW-0833">Ubl conjugation pathway</keyword>
<dbReference type="Pfam" id="PF03000">
    <property type="entry name" value="NPH3"/>
    <property type="match status" value="1"/>
</dbReference>
<proteinExistence type="inferred from homology"/>
<dbReference type="Proteomes" id="UP000554482">
    <property type="component" value="Unassembled WGS sequence"/>
</dbReference>
<keyword evidence="6" id="KW-1185">Reference proteome</keyword>
<feature type="domain" description="NPH3" evidence="4">
    <location>
        <begin position="1"/>
        <end position="51"/>
    </location>
</feature>